<sequence>MQNKIANSIRKYLKDQKALTHKNYRLFLVGQSFSLIGTWIQRLAMIWLSYQLTGSAFLLGLVGFCEQIPIFVLAPFAGVYADKWDKHKALCRIEALAMIQALILGILTLTGSVNIYHIIILSLCLGCINAFEVPIRQSFVVDMVDREKDVLPNAIATNSMVFNLSRLIGPSVAGILISSVGEGWCFMANAFSYAIVTASLLFMHIQKFPAAVESSQKILQRLAEGIKYIKSKHIMRTLLILLAIVSFSNASLKTLAPIFAQDVLHGDAKTLGLLMSASGVGAIMGAIFLTNSKTTPLLSRIVSFTGLLLGIGMIFFAISKSVILSLFFLAITGLAQMMHTACTNTLLQLHVSDDKRGRVMSFYTVCLQGTTPFGSLVAGAIAGGLGGPWAMAIMGIICIAATLIFRHDKHPGDKDQKATLKDLRDEEDTTQQQEAAAV</sequence>
<dbReference type="RefSeq" id="WP_091394947.1">
    <property type="nucleotide sequence ID" value="NZ_FNQY01000005.1"/>
</dbReference>
<dbReference type="EMBL" id="FNQY01000005">
    <property type="protein sequence ID" value="SDZ96434.1"/>
    <property type="molecule type" value="Genomic_DNA"/>
</dbReference>
<evidence type="ECO:0000256" key="6">
    <source>
        <dbReference type="ARBA" id="ARBA00023136"/>
    </source>
</evidence>
<evidence type="ECO:0000256" key="5">
    <source>
        <dbReference type="ARBA" id="ARBA00022989"/>
    </source>
</evidence>
<feature type="transmembrane region" description="Helical" evidence="8">
    <location>
        <begin position="359"/>
        <end position="382"/>
    </location>
</feature>
<keyword evidence="4 8" id="KW-0812">Transmembrane</keyword>
<name>A0A1H3XCM9_9BACT</name>
<evidence type="ECO:0000256" key="1">
    <source>
        <dbReference type="ARBA" id="ARBA00004651"/>
    </source>
</evidence>
<dbReference type="PANTHER" id="PTHR23513">
    <property type="entry name" value="INTEGRAL MEMBRANE EFFLUX PROTEIN-RELATED"/>
    <property type="match status" value="1"/>
</dbReference>
<evidence type="ECO:0000313" key="10">
    <source>
        <dbReference type="Proteomes" id="UP000199041"/>
    </source>
</evidence>
<dbReference type="InterPro" id="IPR010290">
    <property type="entry name" value="TM_effector"/>
</dbReference>
<dbReference type="InterPro" id="IPR036259">
    <property type="entry name" value="MFS_trans_sf"/>
</dbReference>
<dbReference type="STRING" id="551991.SAMN05192529_10559"/>
<feature type="transmembrane region" description="Helical" evidence="8">
    <location>
        <begin position="271"/>
        <end position="290"/>
    </location>
</feature>
<evidence type="ECO:0000313" key="9">
    <source>
        <dbReference type="EMBL" id="SDZ96434.1"/>
    </source>
</evidence>
<keyword evidence="2" id="KW-0813">Transport</keyword>
<evidence type="ECO:0000256" key="2">
    <source>
        <dbReference type="ARBA" id="ARBA00022448"/>
    </source>
</evidence>
<evidence type="ECO:0000256" key="7">
    <source>
        <dbReference type="SAM" id="MobiDB-lite"/>
    </source>
</evidence>
<accession>A0A1H3XCM9</accession>
<dbReference type="AlphaFoldDB" id="A0A1H3XCM9"/>
<feature type="transmembrane region" description="Helical" evidence="8">
    <location>
        <begin position="297"/>
        <end position="318"/>
    </location>
</feature>
<dbReference type="SUPFAM" id="SSF103473">
    <property type="entry name" value="MFS general substrate transporter"/>
    <property type="match status" value="1"/>
</dbReference>
<dbReference type="Pfam" id="PF05977">
    <property type="entry name" value="MFS_3"/>
    <property type="match status" value="1"/>
</dbReference>
<dbReference type="OrthoDB" id="9775268at2"/>
<feature type="transmembrane region" description="Helical" evidence="8">
    <location>
        <begin position="56"/>
        <end position="77"/>
    </location>
</feature>
<keyword evidence="5 8" id="KW-1133">Transmembrane helix</keyword>
<evidence type="ECO:0000256" key="3">
    <source>
        <dbReference type="ARBA" id="ARBA00022475"/>
    </source>
</evidence>
<protein>
    <submittedName>
        <fullName evidence="9">Predicted arabinose efflux permease, MFS family</fullName>
    </submittedName>
</protein>
<evidence type="ECO:0000256" key="4">
    <source>
        <dbReference type="ARBA" id="ARBA00022692"/>
    </source>
</evidence>
<dbReference type="CDD" id="cd06173">
    <property type="entry name" value="MFS_MefA_like"/>
    <property type="match status" value="1"/>
</dbReference>
<keyword evidence="10" id="KW-1185">Reference proteome</keyword>
<reference evidence="9 10" key="1">
    <citation type="submission" date="2016-10" db="EMBL/GenBank/DDBJ databases">
        <authorList>
            <person name="de Groot N.N."/>
        </authorList>
    </citation>
    <scope>NUCLEOTIDE SEQUENCE [LARGE SCALE GENOMIC DNA]</scope>
    <source>
        <strain evidence="9 10">Vu-144</strain>
    </source>
</reference>
<feature type="compositionally biased region" description="Basic and acidic residues" evidence="7">
    <location>
        <begin position="411"/>
        <end position="424"/>
    </location>
</feature>
<feature type="transmembrane region" description="Helical" evidence="8">
    <location>
        <begin position="186"/>
        <end position="205"/>
    </location>
</feature>
<dbReference type="Gene3D" id="1.20.1250.20">
    <property type="entry name" value="MFS general substrate transporter like domains"/>
    <property type="match status" value="1"/>
</dbReference>
<feature type="transmembrane region" description="Helical" evidence="8">
    <location>
        <begin position="324"/>
        <end position="347"/>
    </location>
</feature>
<gene>
    <name evidence="9" type="ORF">SAMN05192529_10559</name>
</gene>
<dbReference type="PANTHER" id="PTHR23513:SF11">
    <property type="entry name" value="STAPHYLOFERRIN A TRANSPORTER"/>
    <property type="match status" value="1"/>
</dbReference>
<dbReference type="GO" id="GO:0005886">
    <property type="term" value="C:plasma membrane"/>
    <property type="evidence" value="ECO:0007669"/>
    <property type="project" value="UniProtKB-SubCell"/>
</dbReference>
<feature type="transmembrane region" description="Helical" evidence="8">
    <location>
        <begin position="26"/>
        <end position="50"/>
    </location>
</feature>
<keyword evidence="3" id="KW-1003">Cell membrane</keyword>
<comment type="subcellular location">
    <subcellularLocation>
        <location evidence="1">Cell membrane</location>
        <topology evidence="1">Multi-pass membrane protein</topology>
    </subcellularLocation>
</comment>
<proteinExistence type="predicted"/>
<dbReference type="Proteomes" id="UP000199041">
    <property type="component" value="Unassembled WGS sequence"/>
</dbReference>
<feature type="transmembrane region" description="Helical" evidence="8">
    <location>
        <begin position="237"/>
        <end position="259"/>
    </location>
</feature>
<organism evidence="9 10">
    <name type="scientific">Arachidicoccus rhizosphaerae</name>
    <dbReference type="NCBI Taxonomy" id="551991"/>
    <lineage>
        <taxon>Bacteria</taxon>
        <taxon>Pseudomonadati</taxon>
        <taxon>Bacteroidota</taxon>
        <taxon>Chitinophagia</taxon>
        <taxon>Chitinophagales</taxon>
        <taxon>Chitinophagaceae</taxon>
        <taxon>Arachidicoccus</taxon>
    </lineage>
</organism>
<evidence type="ECO:0000256" key="8">
    <source>
        <dbReference type="SAM" id="Phobius"/>
    </source>
</evidence>
<feature type="transmembrane region" description="Helical" evidence="8">
    <location>
        <begin position="388"/>
        <end position="405"/>
    </location>
</feature>
<keyword evidence="6 8" id="KW-0472">Membrane</keyword>
<feature type="region of interest" description="Disordered" evidence="7">
    <location>
        <begin position="411"/>
        <end position="438"/>
    </location>
</feature>